<evidence type="ECO:0000259" key="2">
    <source>
        <dbReference type="SMART" id="SM00382"/>
    </source>
</evidence>
<dbReference type="Pfam" id="PF13335">
    <property type="entry name" value="Mg_chelatase_C"/>
    <property type="match status" value="1"/>
</dbReference>
<protein>
    <submittedName>
        <fullName evidence="3">YifB family Mg chelatase-like AAA ATPase</fullName>
    </submittedName>
</protein>
<feature type="domain" description="AAA+ ATPase" evidence="2">
    <location>
        <begin position="212"/>
        <end position="402"/>
    </location>
</feature>
<dbReference type="InterPro" id="IPR000523">
    <property type="entry name" value="Mg_chelatse_chII-like_cat_dom"/>
</dbReference>
<dbReference type="Pfam" id="PF13541">
    <property type="entry name" value="ChlI"/>
    <property type="match status" value="1"/>
</dbReference>
<dbReference type="Proteomes" id="UP001407405">
    <property type="component" value="Unassembled WGS sequence"/>
</dbReference>
<organism evidence="3 4">
    <name type="scientific">Anoxynatronum sibiricum</name>
    <dbReference type="NCBI Taxonomy" id="210623"/>
    <lineage>
        <taxon>Bacteria</taxon>
        <taxon>Bacillati</taxon>
        <taxon>Bacillota</taxon>
        <taxon>Clostridia</taxon>
        <taxon>Eubacteriales</taxon>
        <taxon>Clostridiaceae</taxon>
        <taxon>Anoxynatronum</taxon>
    </lineage>
</organism>
<comment type="caution">
    <text evidence="3">The sequence shown here is derived from an EMBL/GenBank/DDBJ whole genome shotgun (WGS) entry which is preliminary data.</text>
</comment>
<dbReference type="Gene3D" id="3.40.50.300">
    <property type="entry name" value="P-loop containing nucleotide triphosphate hydrolases"/>
    <property type="match status" value="1"/>
</dbReference>
<dbReference type="NCBIfam" id="TIGR00368">
    <property type="entry name" value="YifB family Mg chelatase-like AAA ATPase"/>
    <property type="match status" value="1"/>
</dbReference>
<dbReference type="RefSeq" id="WP_343184814.1">
    <property type="nucleotide sequence ID" value="NZ_JBCITM010000002.1"/>
</dbReference>
<dbReference type="InterPro" id="IPR025158">
    <property type="entry name" value="Mg_chelat-rel_C"/>
</dbReference>
<dbReference type="PANTHER" id="PTHR32039:SF7">
    <property type="entry name" value="COMPETENCE PROTEIN COMM"/>
    <property type="match status" value="1"/>
</dbReference>
<dbReference type="SMART" id="SM00382">
    <property type="entry name" value="AAA"/>
    <property type="match status" value="1"/>
</dbReference>
<sequence length="511" mass="56832">MLSKTTTASLTGLHVLKIDVEVDTSNGLPAVNIVGLPDAAVKESRDRVRAAIDNSGFQFPMQRVTVNLAPADSRKEGSHFDLPIALAILFSTGQLPAEPLKEAIMLGELSLDGSILRINGALPMMMELQRQGYRRVILPWENRYEAGLLKGLQCCFPKNLRELNSMIQKGLTFAESETFSQNSPDHKQERPVLADLRGQENVKRSLEIAAAGAHNLLLIGPPGSGKTMAARRLPAILPEMSFNESMEVAVIQSAAGLLTPENASFRQRPFRAPHHTTSAVALAGGGRIPRPGEISLSHRGVLFLDELPEFDKRSMEILRQPLEDGCVIVSRSAGSFSFPSEFMLVAAMNPCPCGYAGFEEKGHICQCAPHQVQRYTNRISGPMLDRIDLFVESRRIAYEDLTKETPSENTANVREKVRKAREIQQHRYKKASCYTNAGLKPSQINQYCPLEPDAEKMMKQAFDRMKLSARGYHRILKVARSIADLDASEIIRQQHLAEALQFRNMHHFKRS</sequence>
<dbReference type="PANTHER" id="PTHR32039">
    <property type="entry name" value="MAGNESIUM-CHELATASE SUBUNIT CHLI"/>
    <property type="match status" value="1"/>
</dbReference>
<proteinExistence type="inferred from homology"/>
<dbReference type="InterPro" id="IPR003593">
    <property type="entry name" value="AAA+_ATPase"/>
</dbReference>
<dbReference type="Pfam" id="PF01078">
    <property type="entry name" value="Mg_chelatase"/>
    <property type="match status" value="1"/>
</dbReference>
<gene>
    <name evidence="3" type="ORF">AAIG11_03145</name>
</gene>
<dbReference type="InterPro" id="IPR045006">
    <property type="entry name" value="CHLI-like"/>
</dbReference>
<dbReference type="SUPFAM" id="SSF52540">
    <property type="entry name" value="P-loop containing nucleoside triphosphate hydrolases"/>
    <property type="match status" value="1"/>
</dbReference>
<evidence type="ECO:0000256" key="1">
    <source>
        <dbReference type="ARBA" id="ARBA00006354"/>
    </source>
</evidence>
<dbReference type="InterPro" id="IPR020568">
    <property type="entry name" value="Ribosomal_Su5_D2-typ_SF"/>
</dbReference>
<dbReference type="InterPro" id="IPR027417">
    <property type="entry name" value="P-loop_NTPase"/>
</dbReference>
<evidence type="ECO:0000313" key="3">
    <source>
        <dbReference type="EMBL" id="MEN1759460.1"/>
    </source>
</evidence>
<dbReference type="InterPro" id="IPR014721">
    <property type="entry name" value="Ribsml_uS5_D2-typ_fold_subgr"/>
</dbReference>
<name>A0ABU9VRG8_9CLOT</name>
<dbReference type="CDD" id="cd00009">
    <property type="entry name" value="AAA"/>
    <property type="match status" value="1"/>
</dbReference>
<dbReference type="EMBL" id="JBCITM010000002">
    <property type="protein sequence ID" value="MEN1759460.1"/>
    <property type="molecule type" value="Genomic_DNA"/>
</dbReference>
<dbReference type="InterPro" id="IPR004482">
    <property type="entry name" value="Mg_chelat-rel"/>
</dbReference>
<keyword evidence="4" id="KW-1185">Reference proteome</keyword>
<evidence type="ECO:0000313" key="4">
    <source>
        <dbReference type="Proteomes" id="UP001407405"/>
    </source>
</evidence>
<comment type="similarity">
    <text evidence="1">Belongs to the Mg-chelatase subunits D/I family. ComM subfamily.</text>
</comment>
<dbReference type="SUPFAM" id="SSF54211">
    <property type="entry name" value="Ribosomal protein S5 domain 2-like"/>
    <property type="match status" value="1"/>
</dbReference>
<dbReference type="Gene3D" id="3.30.230.10">
    <property type="match status" value="1"/>
</dbReference>
<reference evidence="3 4" key="1">
    <citation type="submission" date="2024-04" db="EMBL/GenBank/DDBJ databases">
        <title>Genome sequencing and metabolic network reconstruction of aminoacids and betaine degradation by Anoxynatronum sibiricum.</title>
        <authorList>
            <person name="Detkova E.N."/>
            <person name="Boltjanskaja Y.V."/>
            <person name="Mardanov A.V."/>
            <person name="Kevbrin V."/>
        </authorList>
    </citation>
    <scope>NUCLEOTIDE SEQUENCE [LARGE SCALE GENOMIC DNA]</scope>
    <source>
        <strain evidence="3 4">Z-7981</strain>
    </source>
</reference>
<accession>A0ABU9VRG8</accession>